<dbReference type="InterPro" id="IPR036922">
    <property type="entry name" value="Rieske_2Fe-2S_sf"/>
</dbReference>
<evidence type="ECO:0000313" key="8">
    <source>
        <dbReference type="Proteomes" id="UP000654279"/>
    </source>
</evidence>
<dbReference type="EMBL" id="JACRSO010000001">
    <property type="protein sequence ID" value="MBC8528346.1"/>
    <property type="molecule type" value="Genomic_DNA"/>
</dbReference>
<evidence type="ECO:0000256" key="1">
    <source>
        <dbReference type="ARBA" id="ARBA00022714"/>
    </source>
</evidence>
<dbReference type="GO" id="GO:0005737">
    <property type="term" value="C:cytoplasm"/>
    <property type="evidence" value="ECO:0007669"/>
    <property type="project" value="TreeGrafter"/>
</dbReference>
<evidence type="ECO:0000256" key="3">
    <source>
        <dbReference type="ARBA" id="ARBA00023004"/>
    </source>
</evidence>
<keyword evidence="5" id="KW-1015">Disulfide bond</keyword>
<evidence type="ECO:0000256" key="4">
    <source>
        <dbReference type="ARBA" id="ARBA00023014"/>
    </source>
</evidence>
<keyword evidence="1" id="KW-0001">2Fe-2S</keyword>
<evidence type="ECO:0000259" key="6">
    <source>
        <dbReference type="PROSITE" id="PS51296"/>
    </source>
</evidence>
<dbReference type="PROSITE" id="PS51296">
    <property type="entry name" value="RIESKE"/>
    <property type="match status" value="1"/>
</dbReference>
<dbReference type="InterPro" id="IPR017941">
    <property type="entry name" value="Rieske_2Fe-2S"/>
</dbReference>
<dbReference type="Pfam" id="PF00355">
    <property type="entry name" value="Rieske"/>
    <property type="match status" value="1"/>
</dbReference>
<dbReference type="RefSeq" id="WP_249284369.1">
    <property type="nucleotide sequence ID" value="NZ_JACRSO010000001.1"/>
</dbReference>
<organism evidence="7 8">
    <name type="scientific">Luoshenia tenuis</name>
    <dbReference type="NCBI Taxonomy" id="2763654"/>
    <lineage>
        <taxon>Bacteria</taxon>
        <taxon>Bacillati</taxon>
        <taxon>Bacillota</taxon>
        <taxon>Clostridia</taxon>
        <taxon>Christensenellales</taxon>
        <taxon>Christensenellaceae</taxon>
        <taxon>Luoshenia</taxon>
    </lineage>
</organism>
<dbReference type="Gene3D" id="2.102.10.10">
    <property type="entry name" value="Rieske [2Fe-2S] iron-sulphur domain"/>
    <property type="match status" value="1"/>
</dbReference>
<dbReference type="PANTHER" id="PTHR13847:SF274">
    <property type="entry name" value="RIESKE 2FE-2S IRON-SULFUR PROTEIN YHFW-RELATED"/>
    <property type="match status" value="1"/>
</dbReference>
<protein>
    <submittedName>
        <fullName evidence="7">FAD-dependent oxidoreductase</fullName>
    </submittedName>
</protein>
<feature type="domain" description="Rieske" evidence="6">
    <location>
        <begin position="397"/>
        <end position="484"/>
    </location>
</feature>
<accession>A0A926CZ14</accession>
<dbReference type="GO" id="GO:0004497">
    <property type="term" value="F:monooxygenase activity"/>
    <property type="evidence" value="ECO:0007669"/>
    <property type="project" value="UniProtKB-ARBA"/>
</dbReference>
<sequence length="484" mass="53014">MGSIWERDVLQKELPALQEDKQCDVAVVGAGMAGLLAAFYLQQAGLKVIVLEADKVARGQTAGTTAKITAQHGKFYANLEKTLGPRAAATYAQANLWAISQYQTLIEQRHIDCGFSRRTAYLYTRGTDLEPLERELAAARRAGINAQIAHPQELPFAIGGALAFPNQAQFHPLRFLQALCATLEIYEHSPVTVEGTHVLRTPGGRVRAGQVIFTCHFPFVNYPGLFFARMHVQRSYVLALSGAPALQGMYLDEQEDGLSLRSAGDYLLLGGCGHRTGEMGPANGYAPLRAAAKALYPQAREVAAWAAQDGIPADGLPYIGRYSPRKSDWFVACGFKKWGMSTSMVAASILSDLILERENPWAWLFDPHRLHLRAGAKNLVKDGGKSVRYLFSGAFPRASCTPRQVQPGAAGIVRARGGHYGLYRDEAGRAHYVSIRCPHLGCHLQWNGQDKSWDCPCHGSRFDIDGKLINNPAQQGLLAWQEDS</sequence>
<dbReference type="GO" id="GO:0046872">
    <property type="term" value="F:metal ion binding"/>
    <property type="evidence" value="ECO:0007669"/>
    <property type="project" value="UniProtKB-KW"/>
</dbReference>
<dbReference type="GO" id="GO:0016020">
    <property type="term" value="C:membrane"/>
    <property type="evidence" value="ECO:0007669"/>
    <property type="project" value="InterPro"/>
</dbReference>
<dbReference type="Gene3D" id="3.30.9.10">
    <property type="entry name" value="D-Amino Acid Oxidase, subunit A, domain 2"/>
    <property type="match status" value="1"/>
</dbReference>
<keyword evidence="8" id="KW-1185">Reference proteome</keyword>
<dbReference type="GO" id="GO:0051537">
    <property type="term" value="F:2 iron, 2 sulfur cluster binding"/>
    <property type="evidence" value="ECO:0007669"/>
    <property type="project" value="UniProtKB-KW"/>
</dbReference>
<proteinExistence type="predicted"/>
<keyword evidence="3" id="KW-0408">Iron</keyword>
<comment type="caution">
    <text evidence="7">The sequence shown here is derived from an EMBL/GenBank/DDBJ whole genome shotgun (WGS) entry which is preliminary data.</text>
</comment>
<evidence type="ECO:0000256" key="2">
    <source>
        <dbReference type="ARBA" id="ARBA00022723"/>
    </source>
</evidence>
<keyword evidence="2" id="KW-0479">Metal-binding</keyword>
<dbReference type="Proteomes" id="UP000654279">
    <property type="component" value="Unassembled WGS sequence"/>
</dbReference>
<dbReference type="AlphaFoldDB" id="A0A926CZ14"/>
<dbReference type="InterPro" id="IPR006076">
    <property type="entry name" value="FAD-dep_OxRdtase"/>
</dbReference>
<keyword evidence="4" id="KW-0411">Iron-sulfur</keyword>
<dbReference type="SUPFAM" id="SSF50022">
    <property type="entry name" value="ISP domain"/>
    <property type="match status" value="1"/>
</dbReference>
<dbReference type="GO" id="GO:0016705">
    <property type="term" value="F:oxidoreductase activity, acting on paired donors, with incorporation or reduction of molecular oxygen"/>
    <property type="evidence" value="ECO:0007669"/>
    <property type="project" value="UniProtKB-ARBA"/>
</dbReference>
<dbReference type="PANTHER" id="PTHR13847">
    <property type="entry name" value="SARCOSINE DEHYDROGENASE-RELATED"/>
    <property type="match status" value="1"/>
</dbReference>
<dbReference type="PRINTS" id="PR00162">
    <property type="entry name" value="RIESKE"/>
</dbReference>
<dbReference type="Gene3D" id="3.50.50.60">
    <property type="entry name" value="FAD/NAD(P)-binding domain"/>
    <property type="match status" value="1"/>
</dbReference>
<dbReference type="Pfam" id="PF01266">
    <property type="entry name" value="DAO"/>
    <property type="match status" value="1"/>
</dbReference>
<dbReference type="SUPFAM" id="SSF51905">
    <property type="entry name" value="FAD/NAD(P)-binding domain"/>
    <property type="match status" value="1"/>
</dbReference>
<reference evidence="7" key="1">
    <citation type="submission" date="2020-08" db="EMBL/GenBank/DDBJ databases">
        <title>Genome public.</title>
        <authorList>
            <person name="Liu C."/>
            <person name="Sun Q."/>
        </authorList>
    </citation>
    <scope>NUCLEOTIDE SEQUENCE</scope>
    <source>
        <strain evidence="7">NSJ-44</strain>
    </source>
</reference>
<dbReference type="InterPro" id="IPR005805">
    <property type="entry name" value="Rieske_Fe-S_prot_C"/>
</dbReference>
<dbReference type="InterPro" id="IPR036188">
    <property type="entry name" value="FAD/NAD-bd_sf"/>
</dbReference>
<evidence type="ECO:0000256" key="5">
    <source>
        <dbReference type="ARBA" id="ARBA00023157"/>
    </source>
</evidence>
<gene>
    <name evidence="7" type="ORF">H8699_02695</name>
</gene>
<evidence type="ECO:0000313" key="7">
    <source>
        <dbReference type="EMBL" id="MBC8528346.1"/>
    </source>
</evidence>
<name>A0A926CZ14_9FIRM</name>